<dbReference type="InterPro" id="IPR036388">
    <property type="entry name" value="WH-like_DNA-bd_sf"/>
</dbReference>
<evidence type="ECO:0000313" key="7">
    <source>
        <dbReference type="EMBL" id="AKF10548.1"/>
    </source>
</evidence>
<evidence type="ECO:0000256" key="1">
    <source>
        <dbReference type="ARBA" id="ARBA00010641"/>
    </source>
</evidence>
<gene>
    <name evidence="7" type="ORF">DB32_007697</name>
</gene>
<dbReference type="GO" id="GO:0006352">
    <property type="term" value="P:DNA-templated transcription initiation"/>
    <property type="evidence" value="ECO:0007669"/>
    <property type="project" value="InterPro"/>
</dbReference>
<evidence type="ECO:0000259" key="5">
    <source>
        <dbReference type="Pfam" id="PF04542"/>
    </source>
</evidence>
<dbReference type="Proteomes" id="UP000034883">
    <property type="component" value="Chromosome"/>
</dbReference>
<organism evidence="7 8">
    <name type="scientific">Sandaracinus amylolyticus</name>
    <dbReference type="NCBI Taxonomy" id="927083"/>
    <lineage>
        <taxon>Bacteria</taxon>
        <taxon>Pseudomonadati</taxon>
        <taxon>Myxococcota</taxon>
        <taxon>Polyangia</taxon>
        <taxon>Polyangiales</taxon>
        <taxon>Sandaracinaceae</taxon>
        <taxon>Sandaracinus</taxon>
    </lineage>
</organism>
<dbReference type="Pfam" id="PF08281">
    <property type="entry name" value="Sigma70_r4_2"/>
    <property type="match status" value="1"/>
</dbReference>
<keyword evidence="4" id="KW-0804">Transcription</keyword>
<keyword evidence="3" id="KW-0731">Sigma factor</keyword>
<dbReference type="NCBIfam" id="TIGR02937">
    <property type="entry name" value="sigma70-ECF"/>
    <property type="match status" value="1"/>
</dbReference>
<dbReference type="Gene3D" id="1.10.1740.10">
    <property type="match status" value="1"/>
</dbReference>
<dbReference type="InterPro" id="IPR014284">
    <property type="entry name" value="RNA_pol_sigma-70_dom"/>
</dbReference>
<dbReference type="EMBL" id="CP011125">
    <property type="protein sequence ID" value="AKF10548.1"/>
    <property type="molecule type" value="Genomic_DNA"/>
</dbReference>
<evidence type="ECO:0000313" key="8">
    <source>
        <dbReference type="Proteomes" id="UP000034883"/>
    </source>
</evidence>
<dbReference type="Pfam" id="PF04542">
    <property type="entry name" value="Sigma70_r2"/>
    <property type="match status" value="1"/>
</dbReference>
<dbReference type="PANTHER" id="PTHR43133">
    <property type="entry name" value="RNA POLYMERASE ECF-TYPE SIGMA FACTO"/>
    <property type="match status" value="1"/>
</dbReference>
<dbReference type="AlphaFoldDB" id="A0A0F6W943"/>
<dbReference type="GO" id="GO:0003677">
    <property type="term" value="F:DNA binding"/>
    <property type="evidence" value="ECO:0007669"/>
    <property type="project" value="InterPro"/>
</dbReference>
<dbReference type="InterPro" id="IPR013324">
    <property type="entry name" value="RNA_pol_sigma_r3/r4-like"/>
</dbReference>
<comment type="similarity">
    <text evidence="1">Belongs to the sigma-70 factor family. ECF subfamily.</text>
</comment>
<evidence type="ECO:0000256" key="2">
    <source>
        <dbReference type="ARBA" id="ARBA00023015"/>
    </source>
</evidence>
<dbReference type="InterPro" id="IPR039425">
    <property type="entry name" value="RNA_pol_sigma-70-like"/>
</dbReference>
<accession>A0A0F6W943</accession>
<evidence type="ECO:0000259" key="6">
    <source>
        <dbReference type="Pfam" id="PF08281"/>
    </source>
</evidence>
<sequence length="207" mass="23410">MAMSDALRLDALADWVHLSPGTQDDRVMLERLVARLRGGDDRVLERVVRELVPSVRRWAYRLLGPHPELDDAIQDSLAEIASALPRFEGRSSVATLSHRIVVRTVARYYGRRRARGDHDVETLPDETSCPERALSSRQRVARLYAHLDALSEPRRTAFVLCAMEEMSPSEAAAIVGCTPLAMRSRLFDARRELEARIAKDAALRRER</sequence>
<dbReference type="InterPro" id="IPR013249">
    <property type="entry name" value="RNA_pol_sigma70_r4_t2"/>
</dbReference>
<dbReference type="SUPFAM" id="SSF88659">
    <property type="entry name" value="Sigma3 and sigma4 domains of RNA polymerase sigma factors"/>
    <property type="match status" value="1"/>
</dbReference>
<dbReference type="KEGG" id="samy:DB32_007697"/>
<dbReference type="InterPro" id="IPR013325">
    <property type="entry name" value="RNA_pol_sigma_r2"/>
</dbReference>
<dbReference type="PANTHER" id="PTHR43133:SF61">
    <property type="entry name" value="ECF RNA POLYMERASE SIGMA FACTOR SIGC"/>
    <property type="match status" value="1"/>
</dbReference>
<keyword evidence="8" id="KW-1185">Reference proteome</keyword>
<dbReference type="OrthoDB" id="8684701at2"/>
<dbReference type="Gene3D" id="1.10.10.10">
    <property type="entry name" value="Winged helix-like DNA-binding domain superfamily/Winged helix DNA-binding domain"/>
    <property type="match status" value="1"/>
</dbReference>
<dbReference type="GO" id="GO:0016987">
    <property type="term" value="F:sigma factor activity"/>
    <property type="evidence" value="ECO:0007669"/>
    <property type="project" value="UniProtKB-KW"/>
</dbReference>
<reference evidence="7" key="1">
    <citation type="submission" date="2015-03" db="EMBL/GenBank/DDBJ databases">
        <title>Genome assembly of Sandaracinus amylolyticus DSM 53668.</title>
        <authorList>
            <person name="Sharma G."/>
            <person name="Subramanian S."/>
        </authorList>
    </citation>
    <scope>NUCLEOTIDE SEQUENCE [LARGE SCALE GENOMIC DNA]</scope>
    <source>
        <strain evidence="7">DSM 53668</strain>
    </source>
</reference>
<evidence type="ECO:0000256" key="4">
    <source>
        <dbReference type="ARBA" id="ARBA00023163"/>
    </source>
</evidence>
<protein>
    <submittedName>
        <fullName evidence="7">RNA polymerase sigma factor RpoE</fullName>
    </submittedName>
</protein>
<keyword evidence="2" id="KW-0805">Transcription regulation</keyword>
<proteinExistence type="inferred from homology"/>
<dbReference type="InterPro" id="IPR007627">
    <property type="entry name" value="RNA_pol_sigma70_r2"/>
</dbReference>
<feature type="domain" description="RNA polymerase sigma factor 70 region 4 type 2" evidence="6">
    <location>
        <begin position="143"/>
        <end position="193"/>
    </location>
</feature>
<dbReference type="SUPFAM" id="SSF88946">
    <property type="entry name" value="Sigma2 domain of RNA polymerase sigma factors"/>
    <property type="match status" value="1"/>
</dbReference>
<dbReference type="STRING" id="927083.DB32_007697"/>
<feature type="domain" description="RNA polymerase sigma-70 region 2" evidence="5">
    <location>
        <begin position="48"/>
        <end position="113"/>
    </location>
</feature>
<name>A0A0F6W943_9BACT</name>
<evidence type="ECO:0000256" key="3">
    <source>
        <dbReference type="ARBA" id="ARBA00023082"/>
    </source>
</evidence>